<dbReference type="SUPFAM" id="SSF53300">
    <property type="entry name" value="vWA-like"/>
    <property type="match status" value="1"/>
</dbReference>
<dbReference type="Gene3D" id="3.40.50.410">
    <property type="entry name" value="von Willebrand factor, type A domain"/>
    <property type="match status" value="1"/>
</dbReference>
<evidence type="ECO:0000313" key="3">
    <source>
        <dbReference type="EMBL" id="QTA82370.1"/>
    </source>
</evidence>
<dbReference type="PANTHER" id="PTHR45737:SF6">
    <property type="entry name" value="VON WILLEBRAND FACTOR A DOMAIN-CONTAINING PROTEIN 5A"/>
    <property type="match status" value="1"/>
</dbReference>
<dbReference type="AlphaFoldDB" id="A0A975BBT7"/>
<keyword evidence="1" id="KW-0812">Transmembrane</keyword>
<keyword evidence="1" id="KW-0472">Membrane</keyword>
<dbReference type="InterPro" id="IPR036465">
    <property type="entry name" value="vWFA_dom_sf"/>
</dbReference>
<gene>
    <name evidence="3" type="ORF">dnl_47460</name>
</gene>
<feature type="transmembrane region" description="Helical" evidence="1">
    <location>
        <begin position="176"/>
        <end position="193"/>
    </location>
</feature>
<dbReference type="PANTHER" id="PTHR45737">
    <property type="entry name" value="VON WILLEBRAND FACTOR A DOMAIN-CONTAINING PROTEIN 5A"/>
    <property type="match status" value="1"/>
</dbReference>
<evidence type="ECO:0000259" key="2">
    <source>
        <dbReference type="PROSITE" id="PS50234"/>
    </source>
</evidence>
<feature type="domain" description="VWFA" evidence="2">
    <location>
        <begin position="209"/>
        <end position="344"/>
    </location>
</feature>
<sequence>MNFMKILKDSGNADQYFFPNSISSWKNLKGGKKYQIDKGYTIKSHINGIRLHEWDVSGNNPTIEKECQYDLSKTFNSIKELRKNQEYKNLIISDDFAKTKQNTNKGKRIKLGLFIPSSNKYSNDIVAAKHCYKNIKKVIYKSGYKIDFPGEFDPSSGLDGLCEWANSVKLKRKKPWRFLLLLPFLLLLLFLIPECNDKEIFDMEINTNSFIFIIDKSSSMQSTIDEAQKEVNRVLKVLLDKQGLFSNYYVNIISYNKKSNSALGKIEELNNDTVQKLNKYLKNLKAEGDTYLESAIEKATYEVTKHNKPTTLLIVTDAEDNSIVKMVRQIDNIKEKFSNIEIYVNSTTPRILKDKDSIPKGKNEMALKTFSEQLNGKFGNSGEIK</sequence>
<reference evidence="3" key="1">
    <citation type="journal article" date="2021" name="Microb. Physiol.">
        <title>Proteogenomic Insights into the Physiology of Marine, Sulfate-Reducing, Filamentous Desulfonema limicola and Desulfonema magnum.</title>
        <authorList>
            <person name="Schnaars V."/>
            <person name="Wohlbrand L."/>
            <person name="Scheve S."/>
            <person name="Hinrichs C."/>
            <person name="Reinhardt R."/>
            <person name="Rabus R."/>
        </authorList>
    </citation>
    <scope>NUCLEOTIDE SEQUENCE</scope>
    <source>
        <strain evidence="3">5ac10</strain>
    </source>
</reference>
<dbReference type="KEGG" id="dli:dnl_47460"/>
<evidence type="ECO:0000313" key="4">
    <source>
        <dbReference type="Proteomes" id="UP000663720"/>
    </source>
</evidence>
<organism evidence="3 4">
    <name type="scientific">Desulfonema limicola</name>
    <dbReference type="NCBI Taxonomy" id="45656"/>
    <lineage>
        <taxon>Bacteria</taxon>
        <taxon>Pseudomonadati</taxon>
        <taxon>Thermodesulfobacteriota</taxon>
        <taxon>Desulfobacteria</taxon>
        <taxon>Desulfobacterales</taxon>
        <taxon>Desulfococcaceae</taxon>
        <taxon>Desulfonema</taxon>
    </lineage>
</organism>
<name>A0A975BBT7_9BACT</name>
<keyword evidence="4" id="KW-1185">Reference proteome</keyword>
<dbReference type="SMART" id="SM00327">
    <property type="entry name" value="VWA"/>
    <property type="match status" value="1"/>
</dbReference>
<dbReference type="CDD" id="cd00198">
    <property type="entry name" value="vWFA"/>
    <property type="match status" value="1"/>
</dbReference>
<dbReference type="EMBL" id="CP061799">
    <property type="protein sequence ID" value="QTA82370.1"/>
    <property type="molecule type" value="Genomic_DNA"/>
</dbReference>
<dbReference type="PROSITE" id="PS50234">
    <property type="entry name" value="VWFA"/>
    <property type="match status" value="1"/>
</dbReference>
<dbReference type="InterPro" id="IPR002035">
    <property type="entry name" value="VWF_A"/>
</dbReference>
<dbReference type="Proteomes" id="UP000663720">
    <property type="component" value="Chromosome"/>
</dbReference>
<dbReference type="Pfam" id="PF13519">
    <property type="entry name" value="VWA_2"/>
    <property type="match status" value="1"/>
</dbReference>
<evidence type="ECO:0000256" key="1">
    <source>
        <dbReference type="SAM" id="Phobius"/>
    </source>
</evidence>
<accession>A0A975BBT7</accession>
<keyword evidence="1" id="KW-1133">Transmembrane helix</keyword>
<proteinExistence type="predicted"/>
<protein>
    <submittedName>
        <fullName evidence="3">von Willebrand factor A-like domain-containing protein</fullName>
    </submittedName>
</protein>